<dbReference type="RefSeq" id="WP_013818806.1">
    <property type="nucleotide sequence ID" value="NC_015572.1"/>
</dbReference>
<dbReference type="STRING" id="857087.Metme_2157"/>
<name>G0A6U1_METMM</name>
<dbReference type="Pfam" id="PF13466">
    <property type="entry name" value="STAS_2"/>
    <property type="match status" value="1"/>
</dbReference>
<dbReference type="KEGG" id="mmt:Metme_2157"/>
<organism evidence="3 4">
    <name type="scientific">Methylomonas methanica (strain DSM 25384 / MC09)</name>
    <dbReference type="NCBI Taxonomy" id="857087"/>
    <lineage>
        <taxon>Bacteria</taxon>
        <taxon>Pseudomonadati</taxon>
        <taxon>Pseudomonadota</taxon>
        <taxon>Gammaproteobacteria</taxon>
        <taxon>Methylococcales</taxon>
        <taxon>Methylococcaceae</taxon>
        <taxon>Methylomonas</taxon>
    </lineage>
</organism>
<dbReference type="InterPro" id="IPR036513">
    <property type="entry name" value="STAS_dom_sf"/>
</dbReference>
<dbReference type="eggNOG" id="COG1366">
    <property type="taxonomic scope" value="Bacteria"/>
</dbReference>
<sequence length="178" mass="19421">MAEQDESSMIGYDPLAWMHEAEDVDLPLQSESDPPSLPNESTNDDDEQQVDYVTETSVESVPLADMDDLSDAADNQPVGAATQCQIVLESVQNIQTVAKLHQQLQCMLDECDKIDIDASAVTQIDTASLQLLLVLKLTAIKSHKEVSIDFPSEKFMEAANLLGLSEMLSVDQAASGFF</sequence>
<evidence type="ECO:0000259" key="2">
    <source>
        <dbReference type="Pfam" id="PF13466"/>
    </source>
</evidence>
<reference evidence="4" key="3">
    <citation type="submission" date="2011-05" db="EMBL/GenBank/DDBJ databases">
        <title>Complete sequence of Methylomonas methanica MC09.</title>
        <authorList>
            <consortium name="US DOE Joint Genome Institute"/>
            <person name="Lucas S."/>
            <person name="Han J."/>
            <person name="Lapidus A."/>
            <person name="Cheng J.-F."/>
            <person name="Goodwin L."/>
            <person name="Pitluck S."/>
            <person name="Peters L."/>
            <person name="Mikhailova N."/>
            <person name="Teshima H."/>
            <person name="Han C."/>
            <person name="Tapia R."/>
            <person name="Land M."/>
            <person name="Hauser L."/>
            <person name="Kyrpides N."/>
            <person name="Ivanova N."/>
            <person name="Pagani I."/>
            <person name="Stein L."/>
            <person name="Woyke T."/>
        </authorList>
    </citation>
    <scope>NUCLEOTIDE SEQUENCE [LARGE SCALE GENOMIC DNA]</scope>
    <source>
        <strain evidence="4">MC09</strain>
    </source>
</reference>
<dbReference type="Proteomes" id="UP000008888">
    <property type="component" value="Chromosome"/>
</dbReference>
<keyword evidence="4" id="KW-1185">Reference proteome</keyword>
<protein>
    <recommendedName>
        <fullName evidence="2">MlaB-like STAS domain-containing protein</fullName>
    </recommendedName>
</protein>
<dbReference type="HOGENOM" id="CLU_1508920_0_0_6"/>
<dbReference type="InterPro" id="IPR058548">
    <property type="entry name" value="MlaB-like_STAS"/>
</dbReference>
<evidence type="ECO:0000256" key="1">
    <source>
        <dbReference type="SAM" id="MobiDB-lite"/>
    </source>
</evidence>
<dbReference type="PANTHER" id="PTHR35849">
    <property type="entry name" value="BLR2341 PROTEIN"/>
    <property type="match status" value="1"/>
</dbReference>
<dbReference type="OrthoDB" id="5573526at2"/>
<evidence type="ECO:0000313" key="3">
    <source>
        <dbReference type="EMBL" id="AEG00562.1"/>
    </source>
</evidence>
<dbReference type="PANTHER" id="PTHR35849:SF2">
    <property type="entry name" value="BLR2341 PROTEIN"/>
    <property type="match status" value="1"/>
</dbReference>
<evidence type="ECO:0000313" key="4">
    <source>
        <dbReference type="Proteomes" id="UP000008888"/>
    </source>
</evidence>
<dbReference type="InterPro" id="IPR052746">
    <property type="entry name" value="MlaB_ABC_Transporter"/>
</dbReference>
<feature type="compositionally biased region" description="Polar residues" evidence="1">
    <location>
        <begin position="29"/>
        <end position="41"/>
    </location>
</feature>
<dbReference type="AlphaFoldDB" id="G0A6U1"/>
<proteinExistence type="predicted"/>
<reference key="2">
    <citation type="submission" date="2011-05" db="EMBL/GenBank/DDBJ databases">
        <title>Complete genome sequence of the aerobic marine methanotroph Methylomonas methanica MC09.</title>
        <authorList>
            <person name="Boden R."/>
            <person name="Cunliffe M."/>
            <person name="Scanlan J."/>
            <person name="Moussard H."/>
            <person name="Kits K.D."/>
            <person name="Klotz M."/>
            <person name="Jetten M."/>
            <person name="Vuilleumier S."/>
            <person name="Han J."/>
            <person name="Peters L."/>
            <person name="Mikhailova N."/>
            <person name="Teshima H."/>
            <person name="Tapia R."/>
            <person name="Kyrpides N."/>
            <person name="Ivanova N."/>
            <person name="Pagani I."/>
            <person name="Cheng J.-F."/>
            <person name="Goodwin L."/>
            <person name="Han C."/>
            <person name="Hauser L."/>
            <person name="Land M."/>
            <person name="Lapidus A."/>
            <person name="Lucas S."/>
            <person name="Pitluck S."/>
            <person name="Woyke T."/>
            <person name="Stein L.Y."/>
            <person name="Murrell C."/>
        </authorList>
    </citation>
    <scope>NUCLEOTIDE SEQUENCE</scope>
    <source>
        <strain>MC09</strain>
    </source>
</reference>
<reference evidence="3 4" key="1">
    <citation type="journal article" date="2011" name="J. Bacteriol.">
        <title>Complete Genome Sequence of the Aerobic Marine Methanotroph Methylomonas methanica MC09.</title>
        <authorList>
            <person name="Boden R."/>
            <person name="Cunliffe M."/>
            <person name="Scanlan J."/>
            <person name="Moussard H."/>
            <person name="Kits K.D."/>
            <person name="Klotz M.G."/>
            <person name="Jetten M.S."/>
            <person name="Vuilleumier S."/>
            <person name="Han J."/>
            <person name="Peters L."/>
            <person name="Mikhailova N."/>
            <person name="Teshima H."/>
            <person name="Tapia R."/>
            <person name="Kyrpides N."/>
            <person name="Ivanova N."/>
            <person name="Pagani I."/>
            <person name="Cheng J.F."/>
            <person name="Goodwin L."/>
            <person name="Han C."/>
            <person name="Hauser L."/>
            <person name="Land M.L."/>
            <person name="Lapidus A."/>
            <person name="Lucas S."/>
            <person name="Pitluck S."/>
            <person name="Woyke T."/>
            <person name="Stein L."/>
            <person name="Murrell J.C."/>
        </authorList>
    </citation>
    <scope>NUCLEOTIDE SEQUENCE [LARGE SCALE GENOMIC DNA]</scope>
    <source>
        <strain evidence="3 4">MC09</strain>
    </source>
</reference>
<accession>G0A6U1</accession>
<dbReference type="Gene3D" id="3.30.750.24">
    <property type="entry name" value="STAS domain"/>
    <property type="match status" value="1"/>
</dbReference>
<dbReference type="SUPFAM" id="SSF52091">
    <property type="entry name" value="SpoIIaa-like"/>
    <property type="match status" value="1"/>
</dbReference>
<gene>
    <name evidence="3" type="ordered locus">Metme_2157</name>
</gene>
<feature type="domain" description="MlaB-like STAS" evidence="2">
    <location>
        <begin position="87"/>
        <end position="164"/>
    </location>
</feature>
<dbReference type="EMBL" id="CP002738">
    <property type="protein sequence ID" value="AEG00562.1"/>
    <property type="molecule type" value="Genomic_DNA"/>
</dbReference>
<feature type="region of interest" description="Disordered" evidence="1">
    <location>
        <begin position="21"/>
        <end position="49"/>
    </location>
</feature>